<accession>A0A222VKD8</accession>
<dbReference type="Gene3D" id="3.40.50.1980">
    <property type="entry name" value="Nitrogenase molybdenum iron protein domain"/>
    <property type="match status" value="2"/>
</dbReference>
<evidence type="ECO:0000313" key="3">
    <source>
        <dbReference type="Proteomes" id="UP000199494"/>
    </source>
</evidence>
<dbReference type="OrthoDB" id="9816357at2"/>
<dbReference type="Proteomes" id="UP000199494">
    <property type="component" value="Unassembled WGS sequence"/>
</dbReference>
<gene>
    <name evidence="2" type="ORF">SAMN05421630_11817</name>
</gene>
<sequence length="270" mass="29110">MSGPDKPLTDDLGEAVPLRGAPTRVVSLVPSLTEAVELTLPGIVAGATDYCTHPDALAAPRVGGSKYPDVDAVLELAPDLVLANAEENRKEDVERLRGQGVPVWVMAAPATVPSALRSLRALFTGILGTGAPDWLVTAEELWRESRSPAMTAVVPVWRKPWVVLGRDTFGGDVLRRLGVRHAYSADDERYPRPKIGELRELFAAGKADVLVLPDEPWEFTADDGPDAFPGVPYTLVSGRYLTWYGPSLVEAHQALSAALTTVTREVRSAR</sequence>
<protein>
    <submittedName>
        <fullName evidence="2">ABC-type Fe3+-hydroxamate transport system, substrate-binding protein</fullName>
    </submittedName>
</protein>
<comment type="similarity">
    <text evidence="1">Belongs to the bacterial solute-binding protein 8 family.</text>
</comment>
<dbReference type="AlphaFoldDB" id="A0A222VKD8"/>
<dbReference type="PANTHER" id="PTHR30535:SF35">
    <property type="entry name" value="PERIPLASMIC BINDING PROTEIN"/>
    <property type="match status" value="1"/>
</dbReference>
<reference evidence="2 3" key="1">
    <citation type="submission" date="2016-10" db="EMBL/GenBank/DDBJ databases">
        <authorList>
            <person name="de Groot N.N."/>
        </authorList>
    </citation>
    <scope>NUCLEOTIDE SEQUENCE [LARGE SCALE GENOMIC DNA]</scope>
    <source>
        <strain evidence="2 3">CGMCC 4.5506</strain>
    </source>
</reference>
<dbReference type="InterPro" id="IPR054828">
    <property type="entry name" value="Vit_B12_bind_prot"/>
</dbReference>
<proteinExistence type="inferred from homology"/>
<dbReference type="KEGG" id="pmad:BAY61_04575"/>
<dbReference type="NCBIfam" id="NF038402">
    <property type="entry name" value="TroA_like"/>
    <property type="match status" value="1"/>
</dbReference>
<evidence type="ECO:0000313" key="2">
    <source>
        <dbReference type="EMBL" id="SDE02927.1"/>
    </source>
</evidence>
<dbReference type="SUPFAM" id="SSF53807">
    <property type="entry name" value="Helical backbone' metal receptor"/>
    <property type="match status" value="1"/>
</dbReference>
<keyword evidence="3" id="KW-1185">Reference proteome</keyword>
<organism evidence="2 3">
    <name type="scientific">Prauserella marina</name>
    <dbReference type="NCBI Taxonomy" id="530584"/>
    <lineage>
        <taxon>Bacteria</taxon>
        <taxon>Bacillati</taxon>
        <taxon>Actinomycetota</taxon>
        <taxon>Actinomycetes</taxon>
        <taxon>Pseudonocardiales</taxon>
        <taxon>Pseudonocardiaceae</taxon>
        <taxon>Prauserella</taxon>
    </lineage>
</organism>
<dbReference type="EMBL" id="FMZE01000018">
    <property type="protein sequence ID" value="SDE02927.1"/>
    <property type="molecule type" value="Genomic_DNA"/>
</dbReference>
<dbReference type="InterPro" id="IPR050902">
    <property type="entry name" value="ABC_Transporter_SBP"/>
</dbReference>
<name>A0A222VKD8_9PSEU</name>
<evidence type="ECO:0000256" key="1">
    <source>
        <dbReference type="ARBA" id="ARBA00008814"/>
    </source>
</evidence>
<dbReference type="RefSeq" id="WP_091810856.1">
    <property type="nucleotide sequence ID" value="NZ_CP016353.1"/>
</dbReference>
<dbReference type="PANTHER" id="PTHR30535">
    <property type="entry name" value="VITAMIN B12-BINDING PROTEIN"/>
    <property type="match status" value="1"/>
</dbReference>
<dbReference type="STRING" id="530584.SAMN05421630_11817"/>